<keyword evidence="2" id="KW-1185">Reference proteome</keyword>
<reference evidence="1 2" key="1">
    <citation type="journal article" date="2022" name="Int. J. Syst. Evol. Microbiol.">
        <title>Miniphocaeibacter halophilus sp. nov., an ammonium-tolerant acetate-producing bacterium isolated from a biogas system.</title>
        <authorList>
            <person name="Schnurer A."/>
            <person name="Singh A."/>
            <person name="Bi S."/>
            <person name="Qiao W."/>
            <person name="Westerholm M."/>
        </authorList>
    </citation>
    <scope>NUCLEOTIDE SEQUENCE [LARGE SCALE GENOMIC DNA]</scope>
    <source>
        <strain evidence="1 2">AMB_01</strain>
    </source>
</reference>
<dbReference type="Proteomes" id="UP000595814">
    <property type="component" value="Chromosome"/>
</dbReference>
<accession>A0AC61MMT8</accession>
<dbReference type="EMBL" id="CP066744">
    <property type="protein sequence ID" value="QQK06940.1"/>
    <property type="molecule type" value="Genomic_DNA"/>
</dbReference>
<name>A0AC61MMT8_9FIRM</name>
<sequence length="530" mass="61580">MDWNRKELKLNAKKTIKRNYIQYIIVCLVIAIVAGGYTSSHLNTDLLRGSDKVKPPAVVDSVVKILDGFGVTTLYSEQEEVVNKVEDKFNLRNATEGVFATIINNSGASRSFIIGLLNTINQLIFNNHFFQSTIMIIATILIIGFWLFVQNILIVGQSRFFIENKNYSNTKIDRILFIYRIGRIRHTAYIMFCKYIFNFLWFFTIIGGFIKYYDYKMIPFIIAENPDISRKDAFKLSHEMMVGNKWKAFKLDLSFLLWHILSLLTFGIIRYLYLNPLIGASYSELYFLLREEAIENKLPLSSYFNDRYLTNPIDKTTEAYPVELYTIPEKHKRDWLVLDYDRKYSITSYILIFFSLAFIGWIWEVALHLLKTGVFVNRGTMIGPWLPIYGTGTLLMLILLKPLIEKPLVLFPSAMVLCGILEYFTSWALEKLFNTTWWNYKNVFFNINGRICFEGLLFFAIGGFLIIYFIAPLIDEFLQYIPNKLKKGMCLILIVLFTLDLSQSATNPNTGKGVSQTISYKSLNYKYKKP</sequence>
<gene>
    <name evidence="1" type="ORF">JFY71_06210</name>
</gene>
<proteinExistence type="predicted"/>
<organism evidence="1 2">
    <name type="scientific">Miniphocaeibacter halophilus</name>
    <dbReference type="NCBI Taxonomy" id="2931922"/>
    <lineage>
        <taxon>Bacteria</taxon>
        <taxon>Bacillati</taxon>
        <taxon>Bacillota</taxon>
        <taxon>Tissierellia</taxon>
        <taxon>Tissierellales</taxon>
        <taxon>Peptoniphilaceae</taxon>
        <taxon>Miniphocaeibacter</taxon>
    </lineage>
</organism>
<protein>
    <submittedName>
        <fullName evidence="1">DUF975 family protein</fullName>
    </submittedName>
</protein>
<evidence type="ECO:0000313" key="2">
    <source>
        <dbReference type="Proteomes" id="UP000595814"/>
    </source>
</evidence>
<evidence type="ECO:0000313" key="1">
    <source>
        <dbReference type="EMBL" id="QQK06940.1"/>
    </source>
</evidence>